<evidence type="ECO:0000259" key="8">
    <source>
        <dbReference type="PROSITE" id="PS50835"/>
    </source>
</evidence>
<dbReference type="InterPro" id="IPR013783">
    <property type="entry name" value="Ig-like_fold"/>
</dbReference>
<keyword evidence="10" id="KW-1185">Reference proteome</keyword>
<dbReference type="InterPro" id="IPR036179">
    <property type="entry name" value="Ig-like_dom_sf"/>
</dbReference>
<dbReference type="SUPFAM" id="SSF48726">
    <property type="entry name" value="Immunoglobulin"/>
    <property type="match status" value="3"/>
</dbReference>
<reference evidence="9 10" key="1">
    <citation type="submission" date="2021-06" db="EMBL/GenBank/DDBJ databases">
        <authorList>
            <person name="Palmer J.M."/>
        </authorList>
    </citation>
    <scope>NUCLEOTIDE SEQUENCE [LARGE SCALE GENOMIC DNA]</scope>
    <source>
        <strain evidence="9 10">MEX-2019</strain>
        <tissue evidence="9">Muscle</tissue>
    </source>
</reference>
<feature type="compositionally biased region" description="Basic and acidic residues" evidence="5">
    <location>
        <begin position="537"/>
        <end position="549"/>
    </location>
</feature>
<feature type="chain" id="PRO_5043384548" description="Ig-like domain-containing protein" evidence="7">
    <location>
        <begin position="18"/>
        <end position="583"/>
    </location>
</feature>
<dbReference type="Gene3D" id="2.60.40.10">
    <property type="entry name" value="Immunoglobulins"/>
    <property type="match status" value="2"/>
</dbReference>
<organism evidence="9 10">
    <name type="scientific">Crenichthys baileyi</name>
    <name type="common">White River springfish</name>
    <dbReference type="NCBI Taxonomy" id="28760"/>
    <lineage>
        <taxon>Eukaryota</taxon>
        <taxon>Metazoa</taxon>
        <taxon>Chordata</taxon>
        <taxon>Craniata</taxon>
        <taxon>Vertebrata</taxon>
        <taxon>Euteleostomi</taxon>
        <taxon>Actinopterygii</taxon>
        <taxon>Neopterygii</taxon>
        <taxon>Teleostei</taxon>
        <taxon>Neoteleostei</taxon>
        <taxon>Acanthomorphata</taxon>
        <taxon>Ovalentaria</taxon>
        <taxon>Atherinomorphae</taxon>
        <taxon>Cyprinodontiformes</taxon>
        <taxon>Goodeidae</taxon>
        <taxon>Crenichthys</taxon>
    </lineage>
</organism>
<dbReference type="EMBL" id="JAHHUM010001479">
    <property type="protein sequence ID" value="KAK5611436.1"/>
    <property type="molecule type" value="Genomic_DNA"/>
</dbReference>
<dbReference type="Proteomes" id="UP001311232">
    <property type="component" value="Unassembled WGS sequence"/>
</dbReference>
<evidence type="ECO:0000313" key="10">
    <source>
        <dbReference type="Proteomes" id="UP001311232"/>
    </source>
</evidence>
<evidence type="ECO:0000256" key="3">
    <source>
        <dbReference type="ARBA" id="ARBA00023136"/>
    </source>
</evidence>
<evidence type="ECO:0000256" key="7">
    <source>
        <dbReference type="SAM" id="SignalP"/>
    </source>
</evidence>
<comment type="subcellular location">
    <subcellularLocation>
        <location evidence="1">Membrane</location>
    </subcellularLocation>
</comment>
<evidence type="ECO:0000256" key="1">
    <source>
        <dbReference type="ARBA" id="ARBA00004370"/>
    </source>
</evidence>
<feature type="region of interest" description="Disordered" evidence="5">
    <location>
        <begin position="521"/>
        <end position="583"/>
    </location>
</feature>
<evidence type="ECO:0000256" key="5">
    <source>
        <dbReference type="SAM" id="MobiDB-lite"/>
    </source>
</evidence>
<dbReference type="PANTHER" id="PTHR12080">
    <property type="entry name" value="SIGNALING LYMPHOCYTIC ACTIVATION MOLECULE"/>
    <property type="match status" value="1"/>
</dbReference>
<keyword evidence="2 7" id="KW-0732">Signal</keyword>
<evidence type="ECO:0000256" key="6">
    <source>
        <dbReference type="SAM" id="Phobius"/>
    </source>
</evidence>
<dbReference type="PANTHER" id="PTHR12080:SF111">
    <property type="entry name" value="IMMUNOGLOBULIN V-SET DOMAIN-CONTAINING PROTEIN"/>
    <property type="match status" value="1"/>
</dbReference>
<dbReference type="InterPro" id="IPR015631">
    <property type="entry name" value="CD2/SLAM_rcpt"/>
</dbReference>
<feature type="signal peptide" evidence="7">
    <location>
        <begin position="1"/>
        <end position="17"/>
    </location>
</feature>
<name>A0AAV9RQY6_9TELE</name>
<evidence type="ECO:0000313" key="9">
    <source>
        <dbReference type="EMBL" id="KAK5611436.1"/>
    </source>
</evidence>
<keyword evidence="4" id="KW-0325">Glycoprotein</keyword>
<evidence type="ECO:0000256" key="2">
    <source>
        <dbReference type="ARBA" id="ARBA00022729"/>
    </source>
</evidence>
<keyword evidence="3 6" id="KW-0472">Membrane</keyword>
<proteinExistence type="predicted"/>
<comment type="caution">
    <text evidence="9">The sequence shown here is derived from an EMBL/GenBank/DDBJ whole genome shotgun (WGS) entry which is preliminary data.</text>
</comment>
<protein>
    <recommendedName>
        <fullName evidence="8">Ig-like domain-containing protein</fullName>
    </recommendedName>
</protein>
<gene>
    <name evidence="9" type="ORF">CRENBAI_016907</name>
</gene>
<keyword evidence="6" id="KW-0812">Transmembrane</keyword>
<evidence type="ECO:0000256" key="4">
    <source>
        <dbReference type="ARBA" id="ARBA00023180"/>
    </source>
</evidence>
<dbReference type="GO" id="GO:0016020">
    <property type="term" value="C:membrane"/>
    <property type="evidence" value="ECO:0007669"/>
    <property type="project" value="UniProtKB-SubCell"/>
</dbReference>
<dbReference type="PROSITE" id="PS50835">
    <property type="entry name" value="IG_LIKE"/>
    <property type="match status" value="2"/>
</dbReference>
<feature type="transmembrane region" description="Helical" evidence="6">
    <location>
        <begin position="446"/>
        <end position="469"/>
    </location>
</feature>
<dbReference type="AlphaFoldDB" id="A0AAV9RQY6"/>
<sequence length="583" mass="64766">MNPAVGLLMVLLRVSHAVETYCDGRQDGAQCYGALGGTVALQLMHNASEIPRYNWRKEASIANESTQIILRGKENILQSNTMSNRSVFIPGNGTFKINNLSRTDSCTFTLEIFDSGGKKTGSRTLQLLVQAPVSSVHMISECVSRELIKVSCLFEVGDSPQYNWNLTGDKTRDIEVLYRNTENNIIVLRQNISGNLVCSVRNYISQVSKEETISVCKDEEAHCNSREDGARCYGALGGTVVIQLMNNTSDTPRYKWKNKTSTIIWGRRNISFPNTLKGRYLFFPKHGTFIIMNLSRADSGEYTLETFDSDGRNTEKRSLQLIVEAPVSSVQLIPECLSQGQMKVSCLSEGGDDPQYNWTLDGHTLTGSELFSGNNETNVIVLKQNISGRLVCSVWNRFSSLLIEKTISTCGFIFINCIFNGTQISGWVVAENNIFCVETAAVANDVVVMGSVLSVLVFLLAVGTGFICAEKIKHTYKVEKDSSEPVYVEINVVPQQESQTEDIVEEMEYKQAQVPIAQGGNQSLDQSRHHQTPYSHRTPDPTTRRDKLTRQVVPGRRHAPGANSPHHVPTTTQIYLIPATDLQ</sequence>
<keyword evidence="6" id="KW-1133">Transmembrane helix</keyword>
<feature type="domain" description="Ig-like" evidence="8">
    <location>
        <begin position="132"/>
        <end position="214"/>
    </location>
</feature>
<accession>A0AAV9RQY6</accession>
<dbReference type="InterPro" id="IPR007110">
    <property type="entry name" value="Ig-like_dom"/>
</dbReference>
<feature type="domain" description="Ig-like" evidence="8">
    <location>
        <begin position="326"/>
        <end position="408"/>
    </location>
</feature>